<dbReference type="RefSeq" id="WP_193637991.1">
    <property type="nucleotide sequence ID" value="NZ_JADCSA010000006.1"/>
</dbReference>
<evidence type="ECO:0000256" key="1">
    <source>
        <dbReference type="SAM" id="MobiDB-lite"/>
    </source>
</evidence>
<feature type="region of interest" description="Disordered" evidence="1">
    <location>
        <begin position="45"/>
        <end position="82"/>
    </location>
</feature>
<evidence type="ECO:0000313" key="2">
    <source>
        <dbReference type="EMBL" id="MBE7324670.1"/>
    </source>
</evidence>
<dbReference type="PROSITE" id="PS51257">
    <property type="entry name" value="PROKAR_LIPOPROTEIN"/>
    <property type="match status" value="1"/>
</dbReference>
<accession>A0ABR9RSX0</accession>
<gene>
    <name evidence="2" type="ORF">IEQ44_08390</name>
</gene>
<name>A0ABR9RSX0_9ACTN</name>
<feature type="compositionally biased region" description="Acidic residues" evidence="1">
    <location>
        <begin position="54"/>
        <end position="64"/>
    </location>
</feature>
<evidence type="ECO:0000313" key="3">
    <source>
        <dbReference type="Proteomes" id="UP000756387"/>
    </source>
</evidence>
<protein>
    <submittedName>
        <fullName evidence="2">Uncharacterized protein</fullName>
    </submittedName>
</protein>
<keyword evidence="3" id="KW-1185">Reference proteome</keyword>
<reference evidence="2 3" key="1">
    <citation type="submission" date="2020-10" db="EMBL/GenBank/DDBJ databases">
        <title>Nocardioides sp. isolated from sludge.</title>
        <authorList>
            <person name="Zhang X."/>
        </authorList>
    </citation>
    <scope>NUCLEOTIDE SEQUENCE [LARGE SCALE GENOMIC DNA]</scope>
    <source>
        <strain evidence="2 3">Y6</strain>
    </source>
</reference>
<dbReference type="Proteomes" id="UP000756387">
    <property type="component" value="Unassembled WGS sequence"/>
</dbReference>
<comment type="caution">
    <text evidence="2">The sequence shown here is derived from an EMBL/GenBank/DDBJ whole genome shotgun (WGS) entry which is preliminary data.</text>
</comment>
<dbReference type="EMBL" id="JADCSA010000006">
    <property type="protein sequence ID" value="MBE7324670.1"/>
    <property type="molecule type" value="Genomic_DNA"/>
</dbReference>
<sequence length="185" mass="19330">MSSRDRFSGGMTRRGARVLAPALLLALALALGGCGEVAEKASEEAIERAVESDGSADVDVDSDDGSVKVETDEGTTSYGEDLDLPDAFPSDVPLPESDFSIVSSSTQGEDLFVTMTLADVDFDAEVTHLTSGFEESGYTVGDRMTSKSKGQQFIMFTAKKGDVTVSVSLTGGDDAAAMYTVTTTP</sequence>
<proteinExistence type="predicted"/>
<organism evidence="2 3">
    <name type="scientific">Nocardioides malaquae</name>
    <dbReference type="NCBI Taxonomy" id="2773426"/>
    <lineage>
        <taxon>Bacteria</taxon>
        <taxon>Bacillati</taxon>
        <taxon>Actinomycetota</taxon>
        <taxon>Actinomycetes</taxon>
        <taxon>Propionibacteriales</taxon>
        <taxon>Nocardioidaceae</taxon>
        <taxon>Nocardioides</taxon>
    </lineage>
</organism>